<feature type="signal peptide" evidence="1">
    <location>
        <begin position="1"/>
        <end position="26"/>
    </location>
</feature>
<accession>A0A554XBU4</accession>
<evidence type="ECO:0000256" key="1">
    <source>
        <dbReference type="SAM" id="SignalP"/>
    </source>
</evidence>
<evidence type="ECO:0000313" key="2">
    <source>
        <dbReference type="EMBL" id="TSE33311.1"/>
    </source>
</evidence>
<comment type="caution">
    <text evidence="2">The sequence shown here is derived from an EMBL/GenBank/DDBJ whole genome shotgun (WGS) entry which is preliminary data.</text>
</comment>
<keyword evidence="1" id="KW-0732">Signal</keyword>
<dbReference type="STRING" id="307486.GCA_000807215_01212"/>
<dbReference type="Proteomes" id="UP000317763">
    <property type="component" value="Unassembled WGS sequence"/>
</dbReference>
<gene>
    <name evidence="2" type="ORF">Ttaiw_00564</name>
</gene>
<evidence type="ECO:0000313" key="3">
    <source>
        <dbReference type="Proteomes" id="UP000317763"/>
    </source>
</evidence>
<feature type="chain" id="PRO_5022007225" evidence="1">
    <location>
        <begin position="27"/>
        <end position="222"/>
    </location>
</feature>
<name>A0A554XBU4_9BURK</name>
<organism evidence="2 3">
    <name type="scientific">Tepidimonas taiwanensis</name>
    <dbReference type="NCBI Taxonomy" id="307486"/>
    <lineage>
        <taxon>Bacteria</taxon>
        <taxon>Pseudomonadati</taxon>
        <taxon>Pseudomonadota</taxon>
        <taxon>Betaproteobacteria</taxon>
        <taxon>Burkholderiales</taxon>
        <taxon>Tepidimonas</taxon>
    </lineage>
</organism>
<reference evidence="2 3" key="1">
    <citation type="submission" date="2019-07" db="EMBL/GenBank/DDBJ databases">
        <title>Tepidimonas taiwanensis I1-1 draft genome.</title>
        <authorList>
            <person name="Da Costa M.S."/>
            <person name="Froufe H.J.C."/>
            <person name="Egas C."/>
            <person name="Albuquerque L."/>
        </authorList>
    </citation>
    <scope>NUCLEOTIDE SEQUENCE [LARGE SCALE GENOMIC DNA]</scope>
    <source>
        <strain evidence="2 3">I1-1</strain>
    </source>
</reference>
<dbReference type="RefSeq" id="WP_043700559.1">
    <property type="nucleotide sequence ID" value="NZ_CP083911.1"/>
</dbReference>
<dbReference type="OrthoDB" id="8560667at2"/>
<dbReference type="EMBL" id="VJOM01000004">
    <property type="protein sequence ID" value="TSE33311.1"/>
    <property type="molecule type" value="Genomic_DNA"/>
</dbReference>
<keyword evidence="3" id="KW-1185">Reference proteome</keyword>
<sequence length="222" mass="24437">MLAILRRTIATAAAGLVLAAGSSAHARPLELDDVAREGELRLLPERPDPEGYGYVSHVVIDEESLRDGVVRVHTCHQRLDPNARIVVLFNRERVRSIDIVRAEGVERAWVDGHRVELAGVQRGGTVCIDLRSRALDPLGEGRWRLHAGPLMRRYLDGYLPMEAQLRVSWPPGLLGVTAVEPAPQPGVRLQTAADGAHLNVIFAGRLSARWELQQRVPSDGAR</sequence>
<protein>
    <submittedName>
        <fullName evidence="2">Uncharacterized protein</fullName>
    </submittedName>
</protein>
<proteinExistence type="predicted"/>
<dbReference type="AlphaFoldDB" id="A0A554XBU4"/>